<keyword evidence="6" id="KW-0479">Metal-binding</keyword>
<evidence type="ECO:0000256" key="6">
    <source>
        <dbReference type="ARBA" id="ARBA00022723"/>
    </source>
</evidence>
<evidence type="ECO:0000256" key="2">
    <source>
        <dbReference type="ARBA" id="ARBA00001936"/>
    </source>
</evidence>
<evidence type="ECO:0000256" key="5">
    <source>
        <dbReference type="ARBA" id="ARBA00022670"/>
    </source>
</evidence>
<evidence type="ECO:0000259" key="10">
    <source>
        <dbReference type="SMART" id="SM01011"/>
    </source>
</evidence>
<evidence type="ECO:0000256" key="3">
    <source>
        <dbReference type="ARBA" id="ARBA00008766"/>
    </source>
</evidence>
<sequence length="474" mass="52142">MNALYSTLPVSPLADHAIHVERRSRLAQAMAGMGGGVAIIPTASEQLRNGDSEYPYRFDSHFHHLTGFAEPDAWLVLRSDGRSTLFCRDKDMEREIWDGFRLGPQAAPAVLCVDEAWPVGELDARMPGLLGNQPAVWFPFGIHAPLPQRIEHWLATVRGRSRDGVECPFVQRDLNLLLDEMRLVKDEVEIATMRRAAQISAGAHARAMRFCADRFRHGAPGVREYEIEAELLHEFRRHGAHGPAYTSIVAAGANACVLHYAAADALLRRGELCLIDAGCEFDGYASDVTRTFPADGRFTTAQRELYELVVQAQVAAVAATRPGARQRDAHKAAVAVLAQGMLDLGLLDRNKVGDVDNVIRTAAYRQFYMHGTGHWIGRDVHDVGEYLSLGEQPFEHADGMGGTIVKKPSRILEPGMAVTIEPGIYVRPAEGVPQKYWNIGIRIEDDAVITANGCELISRGVPVEATEIEALMRG</sequence>
<dbReference type="PANTHER" id="PTHR43226">
    <property type="entry name" value="XAA-PRO AMINOPEPTIDASE 3"/>
    <property type="match status" value="1"/>
</dbReference>
<evidence type="ECO:0000256" key="9">
    <source>
        <dbReference type="ARBA" id="ARBA00023211"/>
    </source>
</evidence>
<dbReference type="Pfam" id="PF00557">
    <property type="entry name" value="Peptidase_M24"/>
    <property type="match status" value="1"/>
</dbReference>
<dbReference type="CDD" id="cd01087">
    <property type="entry name" value="Prolidase"/>
    <property type="match status" value="1"/>
</dbReference>
<keyword evidence="7" id="KW-0378">Hydrolase</keyword>
<dbReference type="AlphaFoldDB" id="A0A3N7JTY3"/>
<name>A0A3N7JTY3_9BURK</name>
<keyword evidence="8" id="KW-0482">Metalloprotease</keyword>
<keyword evidence="9" id="KW-0464">Manganese</keyword>
<dbReference type="EMBL" id="QUSW01000007">
    <property type="protein sequence ID" value="RQP22425.1"/>
    <property type="molecule type" value="Genomic_DNA"/>
</dbReference>
<accession>A0A3N7JTY3</accession>
<dbReference type="SUPFAM" id="SSF55920">
    <property type="entry name" value="Creatinase/aminopeptidase"/>
    <property type="match status" value="1"/>
</dbReference>
<dbReference type="GO" id="GO:0030145">
    <property type="term" value="F:manganese ion binding"/>
    <property type="evidence" value="ECO:0007669"/>
    <property type="project" value="InterPro"/>
</dbReference>
<evidence type="ECO:0000313" key="12">
    <source>
        <dbReference type="Proteomes" id="UP000267464"/>
    </source>
</evidence>
<protein>
    <recommendedName>
        <fullName evidence="4">Xaa-Pro aminopeptidase</fullName>
        <ecNumber evidence="4">3.4.11.9</ecNumber>
    </recommendedName>
</protein>
<comment type="catalytic activity">
    <reaction evidence="1">
        <text>Release of any N-terminal amino acid, including proline, that is linked to proline, even from a dipeptide or tripeptide.</text>
        <dbReference type="EC" id="3.4.11.9"/>
    </reaction>
</comment>
<comment type="caution">
    <text evidence="11">The sequence shown here is derived from an EMBL/GenBank/DDBJ whole genome shotgun (WGS) entry which is preliminary data.</text>
</comment>
<reference evidence="11 12" key="1">
    <citation type="submission" date="2018-08" db="EMBL/GenBank/DDBJ databases">
        <authorList>
            <person name="Khan S.A."/>
            <person name="Jeon C.O."/>
            <person name="Chun B.H."/>
            <person name="Jeong S.E."/>
        </authorList>
    </citation>
    <scope>NUCLEOTIDE SEQUENCE [LARGE SCALE GENOMIC DNA]</scope>
    <source>
        <strain evidence="11 12">S-16</strain>
    </source>
</reference>
<proteinExistence type="inferred from homology"/>
<comment type="cofactor">
    <cofactor evidence="2">
        <name>Mn(2+)</name>
        <dbReference type="ChEBI" id="CHEBI:29035"/>
    </cofactor>
</comment>
<dbReference type="Proteomes" id="UP000267464">
    <property type="component" value="Unassembled WGS sequence"/>
</dbReference>
<feature type="domain" description="Aminopeptidase P N-terminal" evidence="10">
    <location>
        <begin position="14"/>
        <end position="147"/>
    </location>
</feature>
<dbReference type="PANTHER" id="PTHR43226:SF4">
    <property type="entry name" value="XAA-PRO AMINOPEPTIDASE 3"/>
    <property type="match status" value="1"/>
</dbReference>
<dbReference type="Pfam" id="PF05195">
    <property type="entry name" value="AMP_N"/>
    <property type="match status" value="1"/>
</dbReference>
<keyword evidence="5" id="KW-0645">Protease</keyword>
<evidence type="ECO:0000256" key="7">
    <source>
        <dbReference type="ARBA" id="ARBA00022801"/>
    </source>
</evidence>
<dbReference type="Gene3D" id="3.90.230.10">
    <property type="entry name" value="Creatinase/methionine aminopeptidase superfamily"/>
    <property type="match status" value="1"/>
</dbReference>
<reference evidence="11 12" key="2">
    <citation type="submission" date="2018-12" db="EMBL/GenBank/DDBJ databases">
        <title>Rhizobacter gummiphilus sp. nov., a rubber-degrading bacterium isolated from the soil of a botanical garden in Japan.</title>
        <authorList>
            <person name="Shunsuke S.S."/>
        </authorList>
    </citation>
    <scope>NUCLEOTIDE SEQUENCE [LARGE SCALE GENOMIC DNA]</scope>
    <source>
        <strain evidence="11 12">S-16</strain>
    </source>
</reference>
<dbReference type="InterPro" id="IPR007865">
    <property type="entry name" value="Aminopep_P_N"/>
</dbReference>
<dbReference type="InterPro" id="IPR029149">
    <property type="entry name" value="Creatin/AminoP/Spt16_N"/>
</dbReference>
<dbReference type="InterPro" id="IPR036005">
    <property type="entry name" value="Creatinase/aminopeptidase-like"/>
</dbReference>
<comment type="similarity">
    <text evidence="3">Belongs to the peptidase M24B family.</text>
</comment>
<dbReference type="InterPro" id="IPR000994">
    <property type="entry name" value="Pept_M24"/>
</dbReference>
<dbReference type="GO" id="GO:0006508">
    <property type="term" value="P:proteolysis"/>
    <property type="evidence" value="ECO:0007669"/>
    <property type="project" value="UniProtKB-KW"/>
</dbReference>
<dbReference type="InterPro" id="IPR052433">
    <property type="entry name" value="X-Pro_dipept-like"/>
</dbReference>
<dbReference type="Gene3D" id="3.40.350.10">
    <property type="entry name" value="Creatinase/prolidase N-terminal domain"/>
    <property type="match status" value="1"/>
</dbReference>
<dbReference type="GO" id="GO:0005829">
    <property type="term" value="C:cytosol"/>
    <property type="evidence" value="ECO:0007669"/>
    <property type="project" value="TreeGrafter"/>
</dbReference>
<evidence type="ECO:0000256" key="8">
    <source>
        <dbReference type="ARBA" id="ARBA00023049"/>
    </source>
</evidence>
<evidence type="ECO:0000256" key="1">
    <source>
        <dbReference type="ARBA" id="ARBA00001424"/>
    </source>
</evidence>
<dbReference type="OrthoDB" id="9806388at2"/>
<keyword evidence="12" id="KW-1185">Reference proteome</keyword>
<organism evidence="11 12">
    <name type="scientific">Piscinibacter terrae</name>
    <dbReference type="NCBI Taxonomy" id="2496871"/>
    <lineage>
        <taxon>Bacteria</taxon>
        <taxon>Pseudomonadati</taxon>
        <taxon>Pseudomonadota</taxon>
        <taxon>Betaproteobacteria</taxon>
        <taxon>Burkholderiales</taxon>
        <taxon>Sphaerotilaceae</taxon>
        <taxon>Piscinibacter</taxon>
    </lineage>
</organism>
<gene>
    <name evidence="11" type="ORF">DZC73_22525</name>
</gene>
<dbReference type="SMART" id="SM01011">
    <property type="entry name" value="AMP_N"/>
    <property type="match status" value="1"/>
</dbReference>
<dbReference type="RefSeq" id="WP_124542647.1">
    <property type="nucleotide sequence ID" value="NZ_QUSW01000007.1"/>
</dbReference>
<dbReference type="EC" id="3.4.11.9" evidence="4"/>
<dbReference type="GO" id="GO:0070006">
    <property type="term" value="F:metalloaminopeptidase activity"/>
    <property type="evidence" value="ECO:0007669"/>
    <property type="project" value="InterPro"/>
</dbReference>
<evidence type="ECO:0000313" key="11">
    <source>
        <dbReference type="EMBL" id="RQP22425.1"/>
    </source>
</evidence>
<evidence type="ECO:0000256" key="4">
    <source>
        <dbReference type="ARBA" id="ARBA00012574"/>
    </source>
</evidence>
<dbReference type="SUPFAM" id="SSF53092">
    <property type="entry name" value="Creatinase/prolidase N-terminal domain"/>
    <property type="match status" value="1"/>
</dbReference>